<dbReference type="InterPro" id="IPR020568">
    <property type="entry name" value="Ribosomal_Su5_D2-typ_SF"/>
</dbReference>
<keyword evidence="4 6" id="KW-0378">Hydrolase</keyword>
<dbReference type="GO" id="GO:0001682">
    <property type="term" value="P:tRNA 5'-leader removal"/>
    <property type="evidence" value="ECO:0007669"/>
    <property type="project" value="UniProtKB-UniRule"/>
</dbReference>
<dbReference type="Pfam" id="PF00825">
    <property type="entry name" value="Ribonuclease_P"/>
    <property type="match status" value="1"/>
</dbReference>
<keyword evidence="2 6" id="KW-0540">Nuclease</keyword>
<evidence type="ECO:0000256" key="2">
    <source>
        <dbReference type="ARBA" id="ARBA00022722"/>
    </source>
</evidence>
<accession>A0A076NMK3</accession>
<evidence type="ECO:0000256" key="5">
    <source>
        <dbReference type="ARBA" id="ARBA00022884"/>
    </source>
</evidence>
<comment type="catalytic activity">
    <reaction evidence="6">
        <text>Endonucleolytic cleavage of RNA, removing 5'-extranucleotides from tRNA precursor.</text>
        <dbReference type="EC" id="3.1.26.5"/>
    </reaction>
</comment>
<comment type="function">
    <text evidence="6">RNaseP catalyzes the removal of the 5'-leader sequence from pre-tRNA to produce the mature 5'-terminus. It can also cleave other RNA substrates such as 4.5S RNA. The protein component plays an auxiliary but essential role in vivo by binding to the 5'-leader sequence and broadening the substrate specificity of the ribozyme.</text>
</comment>
<dbReference type="AlphaFoldDB" id="A0A076NMK3"/>
<reference evidence="9 11" key="2">
    <citation type="submission" date="2017-06" db="EMBL/GenBank/DDBJ databases">
        <authorList>
            <consortium name="Pathogen Informatics"/>
        </authorList>
    </citation>
    <scope>NUCLEOTIDE SEQUENCE [LARGE SCALE GENOMIC DNA]</scope>
    <source>
        <strain evidence="9 11">NCTC13015</strain>
    </source>
</reference>
<organism evidence="8 10">
    <name type="scientific">Corynebacterium imitans</name>
    <dbReference type="NCBI Taxonomy" id="156978"/>
    <lineage>
        <taxon>Bacteria</taxon>
        <taxon>Bacillati</taxon>
        <taxon>Actinomycetota</taxon>
        <taxon>Actinomycetes</taxon>
        <taxon>Mycobacteriales</taxon>
        <taxon>Corynebacteriaceae</taxon>
        <taxon>Corynebacterium</taxon>
    </lineage>
</organism>
<evidence type="ECO:0000313" key="11">
    <source>
        <dbReference type="Proteomes" id="UP000215374"/>
    </source>
</evidence>
<evidence type="ECO:0000256" key="4">
    <source>
        <dbReference type="ARBA" id="ARBA00022801"/>
    </source>
</evidence>
<dbReference type="PANTHER" id="PTHR33992:SF1">
    <property type="entry name" value="RIBONUCLEASE P PROTEIN COMPONENT"/>
    <property type="match status" value="1"/>
</dbReference>
<dbReference type="PANTHER" id="PTHR33992">
    <property type="entry name" value="RIBONUCLEASE P PROTEIN COMPONENT"/>
    <property type="match status" value="1"/>
</dbReference>
<dbReference type="EMBL" id="CP009211">
    <property type="protein sequence ID" value="AIJ34533.1"/>
    <property type="molecule type" value="Genomic_DNA"/>
</dbReference>
<dbReference type="GO" id="GO:0004526">
    <property type="term" value="F:ribonuclease P activity"/>
    <property type="evidence" value="ECO:0007669"/>
    <property type="project" value="UniProtKB-UniRule"/>
</dbReference>
<dbReference type="Proteomes" id="UP000028780">
    <property type="component" value="Chromosome"/>
</dbReference>
<dbReference type="InterPro" id="IPR014721">
    <property type="entry name" value="Ribsml_uS5_D2-typ_fold_subgr"/>
</dbReference>
<dbReference type="NCBIfam" id="TIGR00188">
    <property type="entry name" value="rnpA"/>
    <property type="match status" value="1"/>
</dbReference>
<protein>
    <recommendedName>
        <fullName evidence="6 7">Ribonuclease P protein component</fullName>
        <shortName evidence="6">RNase P protein</shortName>
        <shortName evidence="6">RNaseP protein</shortName>
        <ecNumber evidence="6 7">3.1.26.5</ecNumber>
    </recommendedName>
    <alternativeName>
        <fullName evidence="6">Protein C5</fullName>
    </alternativeName>
</protein>
<keyword evidence="10" id="KW-1185">Reference proteome</keyword>
<sequence>MLPSSLKLATSRDFRRTMRGSRAGSRTLVVHLRARTETAIYGGPRFGLVVSKQVGNAVTRHAVSRKLRAIARAHAESLPREFDVVIRALPTAATATSAELDRDFGRALAKAQNKARHKAADTPTRTT</sequence>
<evidence type="ECO:0000256" key="7">
    <source>
        <dbReference type="NCBIfam" id="TIGR00188"/>
    </source>
</evidence>
<proteinExistence type="inferred from homology"/>
<dbReference type="GO" id="GO:0030677">
    <property type="term" value="C:ribonuclease P complex"/>
    <property type="evidence" value="ECO:0007669"/>
    <property type="project" value="TreeGrafter"/>
</dbReference>
<evidence type="ECO:0000313" key="8">
    <source>
        <dbReference type="EMBL" id="AIJ34533.1"/>
    </source>
</evidence>
<gene>
    <name evidence="6 8" type="primary">rnpA</name>
    <name evidence="8" type="ORF">CIMIT_12165</name>
    <name evidence="9" type="ORF">SAMEA4535761_00066</name>
</gene>
<evidence type="ECO:0000256" key="6">
    <source>
        <dbReference type="HAMAP-Rule" id="MF_00227"/>
    </source>
</evidence>
<dbReference type="GO" id="GO:0000049">
    <property type="term" value="F:tRNA binding"/>
    <property type="evidence" value="ECO:0007669"/>
    <property type="project" value="UniProtKB-UniRule"/>
</dbReference>
<dbReference type="Proteomes" id="UP000215374">
    <property type="component" value="Chromosome 1"/>
</dbReference>
<comment type="similarity">
    <text evidence="6">Belongs to the RnpA family.</text>
</comment>
<dbReference type="OrthoDB" id="196964at2"/>
<evidence type="ECO:0000256" key="3">
    <source>
        <dbReference type="ARBA" id="ARBA00022759"/>
    </source>
</evidence>
<comment type="subunit">
    <text evidence="6">Consists of a catalytic RNA component (M1 or rnpB) and a protein subunit.</text>
</comment>
<keyword evidence="3 6" id="KW-0255">Endonuclease</keyword>
<reference evidence="8 10" key="1">
    <citation type="submission" date="2014-08" db="EMBL/GenBank/DDBJ databases">
        <title>Complete genome sequence of Corynebacterium imitans DSM 44264, isolated from a five-month-old boy with suspected pharyngeal diphtheria.</title>
        <authorList>
            <person name="Mollmann S."/>
            <person name="Albersmeier A."/>
            <person name="Ruckert C."/>
            <person name="Tauch A."/>
        </authorList>
    </citation>
    <scope>NUCLEOTIDE SEQUENCE [LARGE SCALE GENOMIC DNA]</scope>
    <source>
        <strain evidence="8 10">DSM 44264</strain>
    </source>
</reference>
<keyword evidence="1 6" id="KW-0819">tRNA processing</keyword>
<dbReference type="STRING" id="156978.CIMIT_12165"/>
<dbReference type="HAMAP" id="MF_00227">
    <property type="entry name" value="RNase_P"/>
    <property type="match status" value="1"/>
</dbReference>
<dbReference type="EC" id="3.1.26.5" evidence="6 7"/>
<dbReference type="HOGENOM" id="CLU_117179_4_1_11"/>
<name>A0A076NMK3_9CORY</name>
<evidence type="ECO:0000313" key="9">
    <source>
        <dbReference type="EMBL" id="SNV52549.1"/>
    </source>
</evidence>
<dbReference type="Gene3D" id="3.30.230.10">
    <property type="match status" value="1"/>
</dbReference>
<keyword evidence="5 6" id="KW-0694">RNA-binding</keyword>
<dbReference type="GO" id="GO:0042781">
    <property type="term" value="F:3'-tRNA processing endoribonuclease activity"/>
    <property type="evidence" value="ECO:0007669"/>
    <property type="project" value="TreeGrafter"/>
</dbReference>
<dbReference type="eggNOG" id="COG0594">
    <property type="taxonomic scope" value="Bacteria"/>
</dbReference>
<dbReference type="KEGG" id="cii:CIMIT_12165"/>
<evidence type="ECO:0000256" key="1">
    <source>
        <dbReference type="ARBA" id="ARBA00022694"/>
    </source>
</evidence>
<dbReference type="RefSeq" id="WP_038593489.1">
    <property type="nucleotide sequence ID" value="NZ_CP009211.1"/>
</dbReference>
<dbReference type="InterPro" id="IPR000100">
    <property type="entry name" value="RNase_P"/>
</dbReference>
<dbReference type="SUPFAM" id="SSF54211">
    <property type="entry name" value="Ribosomal protein S5 domain 2-like"/>
    <property type="match status" value="1"/>
</dbReference>
<evidence type="ECO:0000313" key="10">
    <source>
        <dbReference type="Proteomes" id="UP000028780"/>
    </source>
</evidence>
<dbReference type="EMBL" id="LT906467">
    <property type="protein sequence ID" value="SNV52549.1"/>
    <property type="molecule type" value="Genomic_DNA"/>
</dbReference>